<dbReference type="PANTHER" id="PTHR30204:SF58">
    <property type="entry name" value="HTH-TYPE TRANSCRIPTIONAL REGULATOR YFMP"/>
    <property type="match status" value="1"/>
</dbReference>
<name>A0A7X6HDC0_9MICC</name>
<dbReference type="Proteomes" id="UP000544090">
    <property type="component" value="Unassembled WGS sequence"/>
</dbReference>
<organism evidence="3 4">
    <name type="scientific">Arthrobacter mobilis</name>
    <dbReference type="NCBI Taxonomy" id="2724944"/>
    <lineage>
        <taxon>Bacteria</taxon>
        <taxon>Bacillati</taxon>
        <taxon>Actinomycetota</taxon>
        <taxon>Actinomycetes</taxon>
        <taxon>Micrococcales</taxon>
        <taxon>Micrococcaceae</taxon>
        <taxon>Arthrobacter</taxon>
    </lineage>
</organism>
<feature type="domain" description="HTH merR-type" evidence="2">
    <location>
        <begin position="13"/>
        <end position="81"/>
    </location>
</feature>
<dbReference type="InterPro" id="IPR009061">
    <property type="entry name" value="DNA-bd_dom_put_sf"/>
</dbReference>
<protein>
    <submittedName>
        <fullName evidence="3">MerR family transcriptional regulator</fullName>
    </submittedName>
</protein>
<dbReference type="Gene3D" id="1.10.1660.10">
    <property type="match status" value="1"/>
</dbReference>
<sequence>MKTPGSTRSARGVYGISVAADLVGMGQPTLRLYERKGLVEPERTSGGTRRYSEDDLERLRRIGELVGAGLNLAGVEMVLRLEADNRRLSRDLARARSRQNSRPED</sequence>
<evidence type="ECO:0000313" key="4">
    <source>
        <dbReference type="Proteomes" id="UP000544090"/>
    </source>
</evidence>
<dbReference type="Pfam" id="PF13411">
    <property type="entry name" value="MerR_1"/>
    <property type="match status" value="1"/>
</dbReference>
<keyword evidence="4" id="KW-1185">Reference proteome</keyword>
<proteinExistence type="predicted"/>
<reference evidence="3 4" key="1">
    <citation type="submission" date="2020-04" db="EMBL/GenBank/DDBJ databases">
        <title>Arthrobacter sp. nov.</title>
        <authorList>
            <person name="Liu S."/>
        </authorList>
    </citation>
    <scope>NUCLEOTIDE SEQUENCE [LARGE SCALE GENOMIC DNA]</scope>
    <source>
        <strain evidence="3 4">E918</strain>
    </source>
</reference>
<dbReference type="InterPro" id="IPR047057">
    <property type="entry name" value="MerR_fam"/>
</dbReference>
<dbReference type="RefSeq" id="WP_168485499.1">
    <property type="nucleotide sequence ID" value="NZ_JAAZSQ010000004.1"/>
</dbReference>
<evidence type="ECO:0000259" key="2">
    <source>
        <dbReference type="PROSITE" id="PS50937"/>
    </source>
</evidence>
<dbReference type="PROSITE" id="PS50937">
    <property type="entry name" value="HTH_MERR_2"/>
    <property type="match status" value="1"/>
</dbReference>
<dbReference type="EMBL" id="JAAZSQ010000004">
    <property type="protein sequence ID" value="NKX54149.1"/>
    <property type="molecule type" value="Genomic_DNA"/>
</dbReference>
<dbReference type="SMART" id="SM00422">
    <property type="entry name" value="HTH_MERR"/>
    <property type="match status" value="1"/>
</dbReference>
<dbReference type="SUPFAM" id="SSF46955">
    <property type="entry name" value="Putative DNA-binding domain"/>
    <property type="match status" value="1"/>
</dbReference>
<accession>A0A7X6HDC0</accession>
<dbReference type="InterPro" id="IPR000551">
    <property type="entry name" value="MerR-type_HTH_dom"/>
</dbReference>
<dbReference type="GO" id="GO:0003700">
    <property type="term" value="F:DNA-binding transcription factor activity"/>
    <property type="evidence" value="ECO:0007669"/>
    <property type="project" value="InterPro"/>
</dbReference>
<comment type="caution">
    <text evidence="3">The sequence shown here is derived from an EMBL/GenBank/DDBJ whole genome shotgun (WGS) entry which is preliminary data.</text>
</comment>
<dbReference type="AlphaFoldDB" id="A0A7X6HDC0"/>
<dbReference type="PANTHER" id="PTHR30204">
    <property type="entry name" value="REDOX-CYCLING DRUG-SENSING TRANSCRIPTIONAL ACTIVATOR SOXR"/>
    <property type="match status" value="1"/>
</dbReference>
<gene>
    <name evidence="3" type="ORF">HGG74_06240</name>
</gene>
<evidence type="ECO:0000256" key="1">
    <source>
        <dbReference type="ARBA" id="ARBA00023125"/>
    </source>
</evidence>
<dbReference type="GO" id="GO:0003677">
    <property type="term" value="F:DNA binding"/>
    <property type="evidence" value="ECO:0007669"/>
    <property type="project" value="UniProtKB-KW"/>
</dbReference>
<keyword evidence="1" id="KW-0238">DNA-binding</keyword>
<evidence type="ECO:0000313" key="3">
    <source>
        <dbReference type="EMBL" id="NKX54149.1"/>
    </source>
</evidence>